<organism evidence="2 3">
    <name type="scientific">Blepharisma stoltei</name>
    <dbReference type="NCBI Taxonomy" id="1481888"/>
    <lineage>
        <taxon>Eukaryota</taxon>
        <taxon>Sar</taxon>
        <taxon>Alveolata</taxon>
        <taxon>Ciliophora</taxon>
        <taxon>Postciliodesmatophora</taxon>
        <taxon>Heterotrichea</taxon>
        <taxon>Heterotrichida</taxon>
        <taxon>Blepharismidae</taxon>
        <taxon>Blepharisma</taxon>
    </lineage>
</organism>
<keyword evidence="3" id="KW-1185">Reference proteome</keyword>
<evidence type="ECO:0000256" key="1">
    <source>
        <dbReference type="SAM" id="Coils"/>
    </source>
</evidence>
<feature type="coiled-coil region" evidence="1">
    <location>
        <begin position="254"/>
        <end position="309"/>
    </location>
</feature>
<protein>
    <submittedName>
        <fullName evidence="2">Uncharacterized protein</fullName>
    </submittedName>
</protein>
<dbReference type="AlphaFoldDB" id="A0AAU9J966"/>
<gene>
    <name evidence="2" type="ORF">BSTOLATCC_MIC31893</name>
</gene>
<dbReference type="EMBL" id="CAJZBQ010000032">
    <property type="protein sequence ID" value="CAG9322777.1"/>
    <property type="molecule type" value="Genomic_DNA"/>
</dbReference>
<proteinExistence type="predicted"/>
<evidence type="ECO:0000313" key="2">
    <source>
        <dbReference type="EMBL" id="CAG9322777.1"/>
    </source>
</evidence>
<comment type="caution">
    <text evidence="2">The sequence shown here is derived from an EMBL/GenBank/DDBJ whole genome shotgun (WGS) entry which is preliminary data.</text>
</comment>
<keyword evidence="1" id="KW-0175">Coiled coil</keyword>
<evidence type="ECO:0000313" key="3">
    <source>
        <dbReference type="Proteomes" id="UP001162131"/>
    </source>
</evidence>
<name>A0AAU9J966_9CILI</name>
<accession>A0AAU9J966</accession>
<dbReference type="Proteomes" id="UP001162131">
    <property type="component" value="Unassembled WGS sequence"/>
</dbReference>
<sequence length="714" mass="84356">MDYFNQAHIQQSSEESHELWPPLSAKDRVNEVKILKAGITIKNIFFRRLSRREAFAKWKETRTSYWFQKFKSMLDEISKERDSLMQENRDLFLALKNEDSSSSEENNTHKSERISLELPNIETNTVQELFSELEQFMGILKQKKFVLDREWVRLKEEKAKRSSRRRTEKDDLQHIHQINESIEAHERKLTENLMNYSMKLERQRSHEDDVERGHFPTKSAQFQSPSKLSENLDKFKSSLFRGSDPTDFWASAPKTDINEKLKTLEQELIKEQQKQKANRDRLQQEYQLLAREKKEIKVKEEELKEYQSFLEREGKHIQKSWLELSQLADSLETKQGAKLKCLADKRCQSWDCFSSKLSESSFIQLEEGGINNKGWDENISPKENEIFVTDQVIPKDYFFTESVSKIDPIHDIKIEPDESFSPYKPLHFEITQSKNSTITGFLKQIKNDLLIQWIKYSQKSNYRIAFYLWKYNCLKDKNESPREVLLDILWLKRRKELKAQGLLTIENYSKKRREFETSAFAKKQKKLFQTHTLRVLKATTRHWRQRILFLIKKYLYKWFSNSLSNKSSELCVTLKNIPPSNPPQNQVLSVTTLRADLSNSSVFDLSAITLHEKNVGIIKFICFLSKIQGKQERNINIRFNKWNASTKKKSFENMKSVLKEFENRISTLKIQDTAFRTEIIIQQKKLESKLSQMKTVLKNLAACSSTNNSNAKIQ</sequence>
<reference evidence="2" key="1">
    <citation type="submission" date="2021-09" db="EMBL/GenBank/DDBJ databases">
        <authorList>
            <consortium name="AG Swart"/>
            <person name="Singh M."/>
            <person name="Singh A."/>
            <person name="Seah K."/>
            <person name="Emmerich C."/>
        </authorList>
    </citation>
    <scope>NUCLEOTIDE SEQUENCE</scope>
    <source>
        <strain evidence="2">ATCC30299</strain>
    </source>
</reference>